<accession>A0ACC2EY13</accession>
<keyword evidence="2" id="KW-1185">Reference proteome</keyword>
<organism evidence="1 2">
    <name type="scientific">Diphasiastrum complanatum</name>
    <name type="common">Issler's clubmoss</name>
    <name type="synonym">Lycopodium complanatum</name>
    <dbReference type="NCBI Taxonomy" id="34168"/>
    <lineage>
        <taxon>Eukaryota</taxon>
        <taxon>Viridiplantae</taxon>
        <taxon>Streptophyta</taxon>
        <taxon>Embryophyta</taxon>
        <taxon>Tracheophyta</taxon>
        <taxon>Lycopodiopsida</taxon>
        <taxon>Lycopodiales</taxon>
        <taxon>Lycopodiaceae</taxon>
        <taxon>Lycopodioideae</taxon>
        <taxon>Diphasiastrum</taxon>
    </lineage>
</organism>
<reference evidence="2" key="1">
    <citation type="journal article" date="2024" name="Proc. Natl. Acad. Sci. U.S.A.">
        <title>Extraordinary preservation of gene collinearity over three hundred million years revealed in homosporous lycophytes.</title>
        <authorList>
            <person name="Li C."/>
            <person name="Wickell D."/>
            <person name="Kuo L.Y."/>
            <person name="Chen X."/>
            <person name="Nie B."/>
            <person name="Liao X."/>
            <person name="Peng D."/>
            <person name="Ji J."/>
            <person name="Jenkins J."/>
            <person name="Williams M."/>
            <person name="Shu S."/>
            <person name="Plott C."/>
            <person name="Barry K."/>
            <person name="Rajasekar S."/>
            <person name="Grimwood J."/>
            <person name="Han X."/>
            <person name="Sun S."/>
            <person name="Hou Z."/>
            <person name="He W."/>
            <person name="Dai G."/>
            <person name="Sun C."/>
            <person name="Schmutz J."/>
            <person name="Leebens-Mack J.H."/>
            <person name="Li F.W."/>
            <person name="Wang L."/>
        </authorList>
    </citation>
    <scope>NUCLEOTIDE SEQUENCE [LARGE SCALE GENOMIC DNA]</scope>
    <source>
        <strain evidence="2">cv. PW_Plant_1</strain>
    </source>
</reference>
<evidence type="ECO:0000313" key="1">
    <source>
        <dbReference type="EMBL" id="KAJ7571220.1"/>
    </source>
</evidence>
<name>A0ACC2EY13_DIPCM</name>
<comment type="caution">
    <text evidence="1">The sequence shown here is derived from an EMBL/GenBank/DDBJ whole genome shotgun (WGS) entry which is preliminary data.</text>
</comment>
<proteinExistence type="predicted"/>
<dbReference type="EMBL" id="CM055092">
    <property type="protein sequence ID" value="KAJ7571220.1"/>
    <property type="molecule type" value="Genomic_DNA"/>
</dbReference>
<sequence length="376" mass="41554">MQLVAKSDQTTGNQTYCSYVLRSNELVLAFTAPYSSKIEQTRSRMPHPGFLASDAHDFFDAHGLAVRALGILVDDANAAFRVSVENGAISILTPHVLADADLQGRVTISEVKLYGDVVLRFVSIDKFEGPFLPGYESVDALPLSCGLLRMDHAVGNVYKLLEAMKEIAGFTGFHEVAEFTSKDVGTPESGLNSVVLANHNEMVILPLNEPTYGTERRSQVQTYLQHNEGPGLQHLAFICNDIFSTVQEMQMRSHVGGFEFLSKPPPAYYKGLYDRLGSTTRHKSIIQQCEELGILVDKDERGLLLQIFTKPVGDRPTLFLEINERIDCMDEDGNGSTHEDGKISGKGRCDGFGKGNFAALFKMMEDYERTLDGTRS</sequence>
<protein>
    <submittedName>
        <fullName evidence="1">Uncharacterized protein</fullName>
    </submittedName>
</protein>
<evidence type="ECO:0000313" key="2">
    <source>
        <dbReference type="Proteomes" id="UP001162992"/>
    </source>
</evidence>
<dbReference type="Proteomes" id="UP001162992">
    <property type="component" value="Chromosome 1"/>
</dbReference>
<gene>
    <name evidence="1" type="ORF">O6H91_01G155600</name>
</gene>